<evidence type="ECO:0000313" key="1">
    <source>
        <dbReference type="EMBL" id="KAG2375605.1"/>
    </source>
</evidence>
<gene>
    <name evidence="1" type="ORF">HKW66_Vig0162400</name>
</gene>
<proteinExistence type="predicted"/>
<sequence length="51" mass="5440">MAVVVAVAVAVADGRIKTLRVHDLLREIDFVAFCSRHITISAATFIISAAT</sequence>
<dbReference type="AlphaFoldDB" id="A0A8T0JLR7"/>
<comment type="caution">
    <text evidence="1">The sequence shown here is derived from an EMBL/GenBank/DDBJ whole genome shotgun (WGS) entry which is preliminary data.</text>
</comment>
<dbReference type="EMBL" id="JABFOF010000010">
    <property type="protein sequence ID" value="KAG2375605.1"/>
    <property type="molecule type" value="Genomic_DNA"/>
</dbReference>
<evidence type="ECO:0000313" key="2">
    <source>
        <dbReference type="Proteomes" id="UP000743370"/>
    </source>
</evidence>
<reference evidence="1 2" key="1">
    <citation type="submission" date="2020-05" db="EMBL/GenBank/DDBJ databases">
        <title>Vigna angularis (adzuki bean) Var. LongXiaoDou No. 4 denovo assembly.</title>
        <authorList>
            <person name="Xiang H."/>
        </authorList>
    </citation>
    <scope>NUCLEOTIDE SEQUENCE [LARGE SCALE GENOMIC DNA]</scope>
    <source>
        <tissue evidence="1">Leaf</tissue>
    </source>
</reference>
<organism evidence="1 2">
    <name type="scientific">Phaseolus angularis</name>
    <name type="common">Azuki bean</name>
    <name type="synonym">Vigna angularis</name>
    <dbReference type="NCBI Taxonomy" id="3914"/>
    <lineage>
        <taxon>Eukaryota</taxon>
        <taxon>Viridiplantae</taxon>
        <taxon>Streptophyta</taxon>
        <taxon>Embryophyta</taxon>
        <taxon>Tracheophyta</taxon>
        <taxon>Spermatophyta</taxon>
        <taxon>Magnoliopsida</taxon>
        <taxon>eudicotyledons</taxon>
        <taxon>Gunneridae</taxon>
        <taxon>Pentapetalae</taxon>
        <taxon>rosids</taxon>
        <taxon>fabids</taxon>
        <taxon>Fabales</taxon>
        <taxon>Fabaceae</taxon>
        <taxon>Papilionoideae</taxon>
        <taxon>50 kb inversion clade</taxon>
        <taxon>NPAAA clade</taxon>
        <taxon>indigoferoid/millettioid clade</taxon>
        <taxon>Phaseoleae</taxon>
        <taxon>Vigna</taxon>
    </lineage>
</organism>
<accession>A0A8T0JLR7</accession>
<dbReference type="Proteomes" id="UP000743370">
    <property type="component" value="Unassembled WGS sequence"/>
</dbReference>
<protein>
    <submittedName>
        <fullName evidence="1">Uncharacterized protein</fullName>
    </submittedName>
</protein>
<name>A0A8T0JLR7_PHAAN</name>